<evidence type="ECO:0000256" key="1">
    <source>
        <dbReference type="ARBA" id="ARBA00023125"/>
    </source>
</evidence>
<evidence type="ECO:0000313" key="6">
    <source>
        <dbReference type="Proteomes" id="UP000664034"/>
    </source>
</evidence>
<dbReference type="CDD" id="cd00383">
    <property type="entry name" value="trans_reg_C"/>
    <property type="match status" value="1"/>
</dbReference>
<dbReference type="Proteomes" id="UP000664034">
    <property type="component" value="Unassembled WGS sequence"/>
</dbReference>
<feature type="transmembrane region" description="Helical" evidence="3">
    <location>
        <begin position="166"/>
        <end position="184"/>
    </location>
</feature>
<dbReference type="SMART" id="SM00862">
    <property type="entry name" value="Trans_reg_C"/>
    <property type="match status" value="1"/>
</dbReference>
<dbReference type="Pfam" id="PF00486">
    <property type="entry name" value="Trans_reg_C"/>
    <property type="match status" value="1"/>
</dbReference>
<gene>
    <name evidence="5" type="ORF">J2I47_13030</name>
</gene>
<evidence type="ECO:0000256" key="2">
    <source>
        <dbReference type="PROSITE-ProRule" id="PRU01091"/>
    </source>
</evidence>
<dbReference type="InterPro" id="IPR036388">
    <property type="entry name" value="WH-like_DNA-bd_sf"/>
</dbReference>
<feature type="domain" description="OmpR/PhoB-type" evidence="4">
    <location>
        <begin position="204"/>
        <end position="301"/>
    </location>
</feature>
<keyword evidence="1 2" id="KW-0238">DNA-binding</keyword>
<keyword evidence="3" id="KW-0472">Membrane</keyword>
<dbReference type="GO" id="GO:0000160">
    <property type="term" value="P:phosphorelay signal transduction system"/>
    <property type="evidence" value="ECO:0007669"/>
    <property type="project" value="InterPro"/>
</dbReference>
<dbReference type="AlphaFoldDB" id="A0A939GJA1"/>
<keyword evidence="3" id="KW-1133">Transmembrane helix</keyword>
<accession>A0A939GJA1</accession>
<dbReference type="GO" id="GO:0003677">
    <property type="term" value="F:DNA binding"/>
    <property type="evidence" value="ECO:0007669"/>
    <property type="project" value="UniProtKB-UniRule"/>
</dbReference>
<dbReference type="RefSeq" id="WP_207365031.1">
    <property type="nucleotide sequence ID" value="NZ_JAFMYV010000006.1"/>
</dbReference>
<proteinExistence type="predicted"/>
<evidence type="ECO:0000256" key="3">
    <source>
        <dbReference type="SAM" id="Phobius"/>
    </source>
</evidence>
<evidence type="ECO:0000313" key="5">
    <source>
        <dbReference type="EMBL" id="MBO0937473.1"/>
    </source>
</evidence>
<comment type="caution">
    <text evidence="5">The sequence shown here is derived from an EMBL/GenBank/DDBJ whole genome shotgun (WGS) entry which is preliminary data.</text>
</comment>
<dbReference type="InterPro" id="IPR001867">
    <property type="entry name" value="OmpR/PhoB-type_DNA-bd"/>
</dbReference>
<reference evidence="5" key="1">
    <citation type="submission" date="2021-03" db="EMBL/GenBank/DDBJ databases">
        <title>Fibrella sp. HMF5335 genome sequencing and assembly.</title>
        <authorList>
            <person name="Kang H."/>
            <person name="Kim H."/>
            <person name="Bae S."/>
            <person name="Joh K."/>
        </authorList>
    </citation>
    <scope>NUCLEOTIDE SEQUENCE</scope>
    <source>
        <strain evidence="5">HMF5335</strain>
    </source>
</reference>
<dbReference type="EMBL" id="JAFMYV010000006">
    <property type="protein sequence ID" value="MBO0937473.1"/>
    <property type="molecule type" value="Genomic_DNA"/>
</dbReference>
<dbReference type="InterPro" id="IPR016032">
    <property type="entry name" value="Sig_transdc_resp-reg_C-effctor"/>
</dbReference>
<dbReference type="GO" id="GO:0006355">
    <property type="term" value="P:regulation of DNA-templated transcription"/>
    <property type="evidence" value="ECO:0007669"/>
    <property type="project" value="InterPro"/>
</dbReference>
<keyword evidence="3" id="KW-0812">Transmembrane</keyword>
<protein>
    <submittedName>
        <fullName evidence="5">Winged helix-turn-helix transcriptional regulator</fullName>
    </submittedName>
</protein>
<dbReference type="Gene3D" id="1.10.10.10">
    <property type="entry name" value="Winged helix-like DNA-binding domain superfamily/Winged helix DNA-binding domain"/>
    <property type="match status" value="1"/>
</dbReference>
<sequence>MQRPTRLNATFRLLLVGLLTGALGLLFVQLTSTTPVAAGEHSSEKVNLALRRTAHHLLRAAGDSTSTIAAVEQPTPQTYRLRLDHAFDYDRLPGLLQASFRVHQITDLYDVAVLNCATGALELGYSAIDMADNKSVPCNGRSMQAGCYVLQVTFATATPVSQPTNGWPLLALAGVLVGLLAIAWRQQARIELSQPLPEKRADNPNLIHFGQSCLDVAGQTLVSGTHQHSLTYREAKLLRVLASHANEVLERDQILKQVWEDEGITVGRSVDVFVSRLRKLLHNDPTVRIAAVHGVGYRLEVS</sequence>
<organism evidence="5 6">
    <name type="scientific">Fibrella rubiginis</name>
    <dbReference type="NCBI Taxonomy" id="2817060"/>
    <lineage>
        <taxon>Bacteria</taxon>
        <taxon>Pseudomonadati</taxon>
        <taxon>Bacteroidota</taxon>
        <taxon>Cytophagia</taxon>
        <taxon>Cytophagales</taxon>
        <taxon>Spirosomataceae</taxon>
        <taxon>Fibrella</taxon>
    </lineage>
</organism>
<keyword evidence="6" id="KW-1185">Reference proteome</keyword>
<dbReference type="PROSITE" id="PS51755">
    <property type="entry name" value="OMPR_PHOB"/>
    <property type="match status" value="1"/>
</dbReference>
<evidence type="ECO:0000259" key="4">
    <source>
        <dbReference type="PROSITE" id="PS51755"/>
    </source>
</evidence>
<feature type="DNA-binding region" description="OmpR/PhoB-type" evidence="2">
    <location>
        <begin position="204"/>
        <end position="301"/>
    </location>
</feature>
<dbReference type="SUPFAM" id="SSF46894">
    <property type="entry name" value="C-terminal effector domain of the bipartite response regulators"/>
    <property type="match status" value="1"/>
</dbReference>
<name>A0A939GJA1_9BACT</name>